<reference evidence="2" key="2">
    <citation type="journal article" date="2013" name="PLoS Genet.">
        <title>Comparative genome structure, secondary metabolite, and effector coding capacity across Cochliobolus pathogens.</title>
        <authorList>
            <person name="Condon B.J."/>
            <person name="Leng Y."/>
            <person name="Wu D."/>
            <person name="Bushley K.E."/>
            <person name="Ohm R.A."/>
            <person name="Otillar R."/>
            <person name="Martin J."/>
            <person name="Schackwitz W."/>
            <person name="Grimwood J."/>
            <person name="MohdZainudin N."/>
            <person name="Xue C."/>
            <person name="Wang R."/>
            <person name="Manning V.A."/>
            <person name="Dhillon B."/>
            <person name="Tu Z.J."/>
            <person name="Steffenson B.J."/>
            <person name="Salamov A."/>
            <person name="Sun H."/>
            <person name="Lowry S."/>
            <person name="LaButti K."/>
            <person name="Han J."/>
            <person name="Copeland A."/>
            <person name="Lindquist E."/>
            <person name="Barry K."/>
            <person name="Schmutz J."/>
            <person name="Baker S.E."/>
            <person name="Ciuffetti L.M."/>
            <person name="Grigoriev I.V."/>
            <person name="Zhong S."/>
            <person name="Turgeon B.G."/>
        </authorList>
    </citation>
    <scope>NUCLEOTIDE SEQUENCE [LARGE SCALE GENOMIC DNA]</scope>
    <source>
        <strain evidence="2">C4 / ATCC 48331 / race T</strain>
    </source>
</reference>
<accession>N4WKQ3</accession>
<keyword evidence="2" id="KW-1185">Reference proteome</keyword>
<feature type="non-terminal residue" evidence="1">
    <location>
        <position position="53"/>
    </location>
</feature>
<proteinExistence type="predicted"/>
<dbReference type="Proteomes" id="UP000012338">
    <property type="component" value="Unassembled WGS sequence"/>
</dbReference>
<evidence type="ECO:0008006" key="3">
    <source>
        <dbReference type="Google" id="ProtNLM"/>
    </source>
</evidence>
<evidence type="ECO:0000313" key="1">
    <source>
        <dbReference type="EMBL" id="ENH99904.1"/>
    </source>
</evidence>
<dbReference type="OrthoDB" id="3942798at2759"/>
<gene>
    <name evidence="1" type="ORF">COCC4DRAFT_90470</name>
</gene>
<organism evidence="1 2">
    <name type="scientific">Cochliobolus heterostrophus (strain C4 / ATCC 48331 / race T)</name>
    <name type="common">Southern corn leaf blight fungus</name>
    <name type="synonym">Bipolaris maydis</name>
    <dbReference type="NCBI Taxonomy" id="665024"/>
    <lineage>
        <taxon>Eukaryota</taxon>
        <taxon>Fungi</taxon>
        <taxon>Dikarya</taxon>
        <taxon>Ascomycota</taxon>
        <taxon>Pezizomycotina</taxon>
        <taxon>Dothideomycetes</taxon>
        <taxon>Pleosporomycetidae</taxon>
        <taxon>Pleosporales</taxon>
        <taxon>Pleosporineae</taxon>
        <taxon>Pleosporaceae</taxon>
        <taxon>Bipolaris</taxon>
    </lineage>
</organism>
<dbReference type="AlphaFoldDB" id="N4WKQ3"/>
<protein>
    <recommendedName>
        <fullName evidence="3">Reverse transcriptase zinc-binding domain-containing protein</fullName>
    </recommendedName>
</protein>
<dbReference type="EMBL" id="KB733480">
    <property type="protein sequence ID" value="ENH99904.1"/>
    <property type="molecule type" value="Genomic_DNA"/>
</dbReference>
<sequence>IPRGIKRDILSAFYSLKIGHGYLNAYLKRLNRRDSDLCSCGRPQTAEHLLLYC</sequence>
<dbReference type="HOGENOM" id="CLU_204926_0_0_1"/>
<name>N4WKQ3_COCH4</name>
<evidence type="ECO:0000313" key="2">
    <source>
        <dbReference type="Proteomes" id="UP000012338"/>
    </source>
</evidence>
<reference evidence="1 2" key="1">
    <citation type="journal article" date="2012" name="PLoS Pathog.">
        <title>Diverse lifestyles and strategies of plant pathogenesis encoded in the genomes of eighteen Dothideomycetes fungi.</title>
        <authorList>
            <person name="Ohm R.A."/>
            <person name="Feau N."/>
            <person name="Henrissat B."/>
            <person name="Schoch C.L."/>
            <person name="Horwitz B.A."/>
            <person name="Barry K.W."/>
            <person name="Condon B.J."/>
            <person name="Copeland A.C."/>
            <person name="Dhillon B."/>
            <person name="Glaser F."/>
            <person name="Hesse C.N."/>
            <person name="Kosti I."/>
            <person name="LaButti K."/>
            <person name="Lindquist E.A."/>
            <person name="Lucas S."/>
            <person name="Salamov A.A."/>
            <person name="Bradshaw R.E."/>
            <person name="Ciuffetti L."/>
            <person name="Hamelin R.C."/>
            <person name="Kema G.H.J."/>
            <person name="Lawrence C."/>
            <person name="Scott J.A."/>
            <person name="Spatafora J.W."/>
            <person name="Turgeon B.G."/>
            <person name="de Wit P.J.G.M."/>
            <person name="Zhong S."/>
            <person name="Goodwin S.B."/>
            <person name="Grigoriev I.V."/>
        </authorList>
    </citation>
    <scope>NUCLEOTIDE SEQUENCE [LARGE SCALE GENOMIC DNA]</scope>
    <source>
        <strain evidence="2">C4 / ATCC 48331 / race T</strain>
    </source>
</reference>
<feature type="non-terminal residue" evidence="1">
    <location>
        <position position="1"/>
    </location>
</feature>